<evidence type="ECO:0000313" key="2">
    <source>
        <dbReference type="Proteomes" id="UP000030182"/>
    </source>
</evidence>
<name>A0ABR4SHB6_9MICO</name>
<proteinExistence type="predicted"/>
<organism evidence="1 2">
    <name type="scientific">Dermabacter hominis 1368</name>
    <dbReference type="NCBI Taxonomy" id="1450519"/>
    <lineage>
        <taxon>Bacteria</taxon>
        <taxon>Bacillati</taxon>
        <taxon>Actinomycetota</taxon>
        <taxon>Actinomycetes</taxon>
        <taxon>Micrococcales</taxon>
        <taxon>Dermabacteraceae</taxon>
        <taxon>Dermabacter</taxon>
    </lineage>
</organism>
<sequence length="31" mass="3480">MEKGIPVEVFFSNDVEASYQFDSLTSFLAAH</sequence>
<keyword evidence="2" id="KW-1185">Reference proteome</keyword>
<accession>A0ABR4SHB6</accession>
<gene>
    <name evidence="1" type="ORF">DHOM_11120</name>
</gene>
<dbReference type="EMBL" id="JDRS01000028">
    <property type="protein sequence ID" value="KDS92407.1"/>
    <property type="molecule type" value="Genomic_DNA"/>
</dbReference>
<dbReference type="Proteomes" id="UP000030182">
    <property type="component" value="Unassembled WGS sequence"/>
</dbReference>
<comment type="caution">
    <text evidence="1">The sequence shown here is derived from an EMBL/GenBank/DDBJ whole genome shotgun (WGS) entry which is preliminary data.</text>
</comment>
<protein>
    <submittedName>
        <fullName evidence="1">Uncharacterized protein</fullName>
    </submittedName>
</protein>
<evidence type="ECO:0000313" key="1">
    <source>
        <dbReference type="EMBL" id="KDS92407.1"/>
    </source>
</evidence>
<reference evidence="1 2" key="1">
    <citation type="submission" date="2014-01" db="EMBL/GenBank/DDBJ databases">
        <title>Draft genome sequence of the multidrug-resistant clinical isolate Dermabacter hominis 1368.</title>
        <authorList>
            <person name="Albersmeier A."/>
            <person name="Bomholt C."/>
            <person name="Glaub A."/>
            <person name="Ruckert C."/>
            <person name="Soriano F."/>
            <person name="Fernandez-Natal I."/>
            <person name="Tauch A."/>
        </authorList>
    </citation>
    <scope>NUCLEOTIDE SEQUENCE [LARGE SCALE GENOMIC DNA]</scope>
    <source>
        <strain evidence="1 2">1368</strain>
    </source>
</reference>